<protein>
    <submittedName>
        <fullName evidence="1">Spc97 Spc98 domain containing protein</fullName>
    </submittedName>
</protein>
<proteinExistence type="predicted"/>
<evidence type="ECO:0000313" key="2">
    <source>
        <dbReference type="Proteomes" id="UP000292052"/>
    </source>
</evidence>
<reference evidence="1 2" key="1">
    <citation type="submission" date="2017-03" db="EMBL/GenBank/DDBJ databases">
        <title>Genome of the blue death feigning beetle - Asbolus verrucosus.</title>
        <authorList>
            <person name="Rider S.D."/>
        </authorList>
    </citation>
    <scope>NUCLEOTIDE SEQUENCE [LARGE SCALE GENOMIC DNA]</scope>
    <source>
        <strain evidence="1">Butters</strain>
        <tissue evidence="1">Head and leg muscle</tissue>
    </source>
</reference>
<dbReference type="Gene3D" id="1.20.120.1900">
    <property type="entry name" value="Gamma-tubulin complex, C-terminal domain"/>
    <property type="match status" value="1"/>
</dbReference>
<name>A0A482W0I5_ASBVE</name>
<organism evidence="1 2">
    <name type="scientific">Asbolus verrucosus</name>
    <name type="common">Desert ironclad beetle</name>
    <dbReference type="NCBI Taxonomy" id="1661398"/>
    <lineage>
        <taxon>Eukaryota</taxon>
        <taxon>Metazoa</taxon>
        <taxon>Ecdysozoa</taxon>
        <taxon>Arthropoda</taxon>
        <taxon>Hexapoda</taxon>
        <taxon>Insecta</taxon>
        <taxon>Pterygota</taxon>
        <taxon>Neoptera</taxon>
        <taxon>Endopterygota</taxon>
        <taxon>Coleoptera</taxon>
        <taxon>Polyphaga</taxon>
        <taxon>Cucujiformia</taxon>
        <taxon>Tenebrionidae</taxon>
        <taxon>Pimeliinae</taxon>
        <taxon>Asbolus</taxon>
    </lineage>
</organism>
<accession>A0A482W0I5</accession>
<gene>
    <name evidence="1" type="ORF">BDFB_006446</name>
</gene>
<comment type="caution">
    <text evidence="1">The sequence shown here is derived from an EMBL/GenBank/DDBJ whole genome shotgun (WGS) entry which is preliminary data.</text>
</comment>
<sequence length="170" mass="19867">TVLMMLTNVGINPVKIPDLEPKRGRASRSRAQRTTTKRLKYLRFNIINILNSLQHYLFGFVFNKDRIQFELDFEKSNDLKSLTAAHEGFIGAVHRATAQIRDEKRDHHGFGTVKALAEIMKLLKCVKMLKVMWNEREHATVENLDNCYRTYRMSFDVINSIVNPVYVFDY</sequence>
<dbReference type="EMBL" id="QDEB01042095">
    <property type="protein sequence ID" value="RZC38570.1"/>
    <property type="molecule type" value="Genomic_DNA"/>
</dbReference>
<dbReference type="OrthoDB" id="66546at2759"/>
<feature type="non-terminal residue" evidence="1">
    <location>
        <position position="1"/>
    </location>
</feature>
<dbReference type="Proteomes" id="UP000292052">
    <property type="component" value="Unassembled WGS sequence"/>
</dbReference>
<keyword evidence="2" id="KW-1185">Reference proteome</keyword>
<evidence type="ECO:0000313" key="1">
    <source>
        <dbReference type="EMBL" id="RZC38570.1"/>
    </source>
</evidence>
<dbReference type="InterPro" id="IPR042241">
    <property type="entry name" value="GCP_C_sf"/>
</dbReference>
<dbReference type="AlphaFoldDB" id="A0A482W0I5"/>